<dbReference type="RefSeq" id="WP_098407394.1">
    <property type="nucleotide sequence ID" value="NZ_PDJE01000001.1"/>
</dbReference>
<dbReference type="SUPFAM" id="SSF53901">
    <property type="entry name" value="Thiolase-like"/>
    <property type="match status" value="2"/>
</dbReference>
<comment type="similarity">
    <text evidence="1 4">Belongs to the thiolase-like superfamily. Beta-ketoacyl-ACP synthases family.</text>
</comment>
<reference evidence="6 7" key="1">
    <citation type="submission" date="2017-10" db="EMBL/GenBank/DDBJ databases">
        <title>Sequencing the genomes of 1000 actinobacteria strains.</title>
        <authorList>
            <person name="Klenk H.-P."/>
        </authorList>
    </citation>
    <scope>NUCLEOTIDE SEQUENCE [LARGE SCALE GENOMIC DNA]</scope>
    <source>
        <strain evidence="6 7">DSM 21798</strain>
    </source>
</reference>
<evidence type="ECO:0000313" key="7">
    <source>
        <dbReference type="Proteomes" id="UP000221369"/>
    </source>
</evidence>
<dbReference type="FunFam" id="3.40.47.10:FF:000029">
    <property type="entry name" value="3-oxoacyl-[acyl-carrier-protein] synthase 1"/>
    <property type="match status" value="1"/>
</dbReference>
<sequence>MSAGRRAVITAIGAVTPCGLDAESTWDAVVSGRSGIRAFEHVDVSDLAVSVGGEVRNFDPLAFVSRSDAKRLDAHALYAIAAAHEAMSGVEPLNPDRFGVTVATGSGAVSLTQEAVRTLDRSGPRRVPPGVVVYGGPDAAAAYLSQKYDARGASAGLSATCASGTAALGEALRAVRHGYADAILVVGADDCLNRVNLAVNSSLGALAPGYESAPSQASRPFDRARRGFVMSAGAAALLVESDEHARRRGAVALGEIAGYGVSSDAHHPTAPHPHGRGAISAMRGALDDARVTPESVDHVNAHGTGTPLNDAMEAYALQHVFGDALASIPVTSTKSTTGHLLGAAGTLEAALSLLGMRDGAIPPTINLDDPEFPELDVVAHEARSERVSTLVTNSFGFGGHNASLVLRAV</sequence>
<keyword evidence="2 4" id="KW-0808">Transferase</keyword>
<evidence type="ECO:0000313" key="6">
    <source>
        <dbReference type="EMBL" id="PFG30995.1"/>
    </source>
</evidence>
<protein>
    <submittedName>
        <fullName evidence="6">3-oxoacyl-[acyl-carrier-protein] synthase II</fullName>
    </submittedName>
</protein>
<dbReference type="AlphaFoldDB" id="A0A2A9DXY4"/>
<dbReference type="CDD" id="cd00834">
    <property type="entry name" value="KAS_I_II"/>
    <property type="match status" value="1"/>
</dbReference>
<name>A0A2A9DXY4_9MICO</name>
<dbReference type="EMBL" id="PDJE01000001">
    <property type="protein sequence ID" value="PFG30995.1"/>
    <property type="molecule type" value="Genomic_DNA"/>
</dbReference>
<dbReference type="PANTHER" id="PTHR11712:SF336">
    <property type="entry name" value="3-OXOACYL-[ACYL-CARRIER-PROTEIN] SYNTHASE, MITOCHONDRIAL"/>
    <property type="match status" value="1"/>
</dbReference>
<dbReference type="SMART" id="SM00825">
    <property type="entry name" value="PKS_KS"/>
    <property type="match status" value="1"/>
</dbReference>
<dbReference type="GO" id="GO:0004315">
    <property type="term" value="F:3-oxoacyl-[acyl-carrier-protein] synthase activity"/>
    <property type="evidence" value="ECO:0007669"/>
    <property type="project" value="TreeGrafter"/>
</dbReference>
<dbReference type="InterPro" id="IPR014031">
    <property type="entry name" value="Ketoacyl_synth_C"/>
</dbReference>
<dbReference type="Pfam" id="PF02801">
    <property type="entry name" value="Ketoacyl-synt_C"/>
    <property type="match status" value="1"/>
</dbReference>
<dbReference type="Pfam" id="PF00109">
    <property type="entry name" value="ketoacyl-synt"/>
    <property type="match status" value="1"/>
</dbReference>
<proteinExistence type="inferred from homology"/>
<keyword evidence="3" id="KW-0012">Acyltransferase</keyword>
<feature type="domain" description="Ketosynthase family 3 (KS3)" evidence="5">
    <location>
        <begin position="4"/>
        <end position="408"/>
    </location>
</feature>
<dbReference type="PANTHER" id="PTHR11712">
    <property type="entry name" value="POLYKETIDE SYNTHASE-RELATED"/>
    <property type="match status" value="1"/>
</dbReference>
<evidence type="ECO:0000256" key="2">
    <source>
        <dbReference type="ARBA" id="ARBA00022679"/>
    </source>
</evidence>
<evidence type="ECO:0000256" key="3">
    <source>
        <dbReference type="ARBA" id="ARBA00023315"/>
    </source>
</evidence>
<evidence type="ECO:0000256" key="1">
    <source>
        <dbReference type="ARBA" id="ARBA00008467"/>
    </source>
</evidence>
<comment type="caution">
    <text evidence="6">The sequence shown here is derived from an EMBL/GenBank/DDBJ whole genome shotgun (WGS) entry which is preliminary data.</text>
</comment>
<keyword evidence="7" id="KW-1185">Reference proteome</keyword>
<dbReference type="InterPro" id="IPR014030">
    <property type="entry name" value="Ketoacyl_synth_N"/>
</dbReference>
<evidence type="ECO:0000259" key="5">
    <source>
        <dbReference type="PROSITE" id="PS52004"/>
    </source>
</evidence>
<dbReference type="InterPro" id="IPR020841">
    <property type="entry name" value="PKS_Beta-ketoAc_synthase_dom"/>
</dbReference>
<evidence type="ECO:0000256" key="4">
    <source>
        <dbReference type="RuleBase" id="RU003694"/>
    </source>
</evidence>
<gene>
    <name evidence="6" type="ORF">ATJ78_1940</name>
</gene>
<dbReference type="NCBIfam" id="NF005589">
    <property type="entry name" value="PRK07314.1"/>
    <property type="match status" value="1"/>
</dbReference>
<dbReference type="Gene3D" id="3.40.47.10">
    <property type="match status" value="1"/>
</dbReference>
<dbReference type="PROSITE" id="PS52004">
    <property type="entry name" value="KS3_2"/>
    <property type="match status" value="1"/>
</dbReference>
<dbReference type="InterPro" id="IPR016039">
    <property type="entry name" value="Thiolase-like"/>
</dbReference>
<dbReference type="InterPro" id="IPR000794">
    <property type="entry name" value="Beta-ketoacyl_synthase"/>
</dbReference>
<dbReference type="GO" id="GO:0006633">
    <property type="term" value="P:fatty acid biosynthetic process"/>
    <property type="evidence" value="ECO:0007669"/>
    <property type="project" value="TreeGrafter"/>
</dbReference>
<organism evidence="6 7">
    <name type="scientific">Paramicrobacterium agarici</name>
    <dbReference type="NCBI Taxonomy" id="630514"/>
    <lineage>
        <taxon>Bacteria</taxon>
        <taxon>Bacillati</taxon>
        <taxon>Actinomycetota</taxon>
        <taxon>Actinomycetes</taxon>
        <taxon>Micrococcales</taxon>
        <taxon>Microbacteriaceae</taxon>
        <taxon>Paramicrobacterium</taxon>
    </lineage>
</organism>
<dbReference type="Proteomes" id="UP000221369">
    <property type="component" value="Unassembled WGS sequence"/>
</dbReference>
<accession>A0A2A9DXY4</accession>